<organism evidence="3">
    <name type="scientific">freshwater metagenome</name>
    <dbReference type="NCBI Taxonomy" id="449393"/>
    <lineage>
        <taxon>unclassified sequences</taxon>
        <taxon>metagenomes</taxon>
        <taxon>ecological metagenomes</taxon>
    </lineage>
</organism>
<sequence length="132" mass="13981">MAKDAKTRGFFRLLADLPRELSDLVRAEIRLLQSEFAGKLRAAGIGIGWVTLGVTLVSMFMTMLVVALILGLAEFMPAWVAALTVAAAALVGGIAFIALGVASIRKGFSPFESVDQIAKDFRNVGKGTPDGK</sequence>
<name>A0A6J7CRQ0_9ZZZZ</name>
<reference evidence="3" key="1">
    <citation type="submission" date="2020-05" db="EMBL/GenBank/DDBJ databases">
        <authorList>
            <person name="Chiriac C."/>
            <person name="Salcher M."/>
            <person name="Ghai R."/>
            <person name="Kavagutti S V."/>
        </authorList>
    </citation>
    <scope>NUCLEOTIDE SEQUENCE</scope>
</reference>
<dbReference type="Pfam" id="PF07332">
    <property type="entry name" value="Phage_holin_3_6"/>
    <property type="match status" value="1"/>
</dbReference>
<evidence type="ECO:0000313" key="2">
    <source>
        <dbReference type="EMBL" id="CAB4621822.1"/>
    </source>
</evidence>
<protein>
    <submittedName>
        <fullName evidence="3">Unannotated protein</fullName>
    </submittedName>
</protein>
<feature type="transmembrane region" description="Helical" evidence="1">
    <location>
        <begin position="79"/>
        <end position="102"/>
    </location>
</feature>
<keyword evidence="1" id="KW-0472">Membrane</keyword>
<keyword evidence="1" id="KW-1133">Transmembrane helix</keyword>
<evidence type="ECO:0000256" key="1">
    <source>
        <dbReference type="SAM" id="Phobius"/>
    </source>
</evidence>
<gene>
    <name evidence="2" type="ORF">UFOPK1961_00115</name>
    <name evidence="3" type="ORF">UFOPK3364_00131</name>
</gene>
<dbReference type="EMBL" id="CAFBLO010000006">
    <property type="protein sequence ID" value="CAB4858809.1"/>
    <property type="molecule type" value="Genomic_DNA"/>
</dbReference>
<dbReference type="InterPro" id="IPR009937">
    <property type="entry name" value="Phage_holin_3_6"/>
</dbReference>
<accession>A0A6J7CRQ0</accession>
<dbReference type="EMBL" id="CAEZVJ010000006">
    <property type="protein sequence ID" value="CAB4621822.1"/>
    <property type="molecule type" value="Genomic_DNA"/>
</dbReference>
<keyword evidence="1" id="KW-0812">Transmembrane</keyword>
<evidence type="ECO:0000313" key="3">
    <source>
        <dbReference type="EMBL" id="CAB4858809.1"/>
    </source>
</evidence>
<dbReference type="AlphaFoldDB" id="A0A6J7CRQ0"/>
<proteinExistence type="predicted"/>
<feature type="transmembrane region" description="Helical" evidence="1">
    <location>
        <begin position="49"/>
        <end position="73"/>
    </location>
</feature>